<dbReference type="STRING" id="945553.A0A0D2MU05"/>
<dbReference type="Gene3D" id="3.30.420.110">
    <property type="entry name" value="MutS, connector domain"/>
    <property type="match status" value="1"/>
</dbReference>
<dbReference type="Pfam" id="PF05188">
    <property type="entry name" value="MutS_II"/>
    <property type="match status" value="1"/>
</dbReference>
<evidence type="ECO:0000256" key="1">
    <source>
        <dbReference type="ARBA" id="ARBA00007094"/>
    </source>
</evidence>
<dbReference type="Pfam" id="PF05192">
    <property type="entry name" value="MutS_III"/>
    <property type="match status" value="1"/>
</dbReference>
<keyword evidence="6" id="KW-0238">DNA-binding</keyword>
<dbReference type="SMART" id="SM00533">
    <property type="entry name" value="MUTSd"/>
    <property type="match status" value="1"/>
</dbReference>
<dbReference type="OMA" id="INMHAAR"/>
<dbReference type="InterPro" id="IPR036678">
    <property type="entry name" value="MutS_con_dom_sf"/>
</dbReference>
<comment type="subunit">
    <text evidence="9">Heterodimer consisting of MSH2-MSH3 (MutS beta). Forms a ternary complex with MutL alpha (MLH1-PMS1).</text>
</comment>
<keyword evidence="15" id="KW-1185">Reference proteome</keyword>
<feature type="compositionally biased region" description="Polar residues" evidence="12">
    <location>
        <begin position="1"/>
        <end position="22"/>
    </location>
</feature>
<evidence type="ECO:0000256" key="11">
    <source>
        <dbReference type="ARBA" id="ARBA00073774"/>
    </source>
</evidence>
<evidence type="ECO:0000313" key="14">
    <source>
        <dbReference type="EMBL" id="KJA27488.1"/>
    </source>
</evidence>
<dbReference type="InterPro" id="IPR007860">
    <property type="entry name" value="DNA_mmatch_repair_MutS_con_dom"/>
</dbReference>
<dbReference type="InterPro" id="IPR036187">
    <property type="entry name" value="DNA_mismatch_repair_MutS_sf"/>
</dbReference>
<dbReference type="PIRSF" id="PIRSF037677">
    <property type="entry name" value="DNA_mis_repair_Msh6"/>
    <property type="match status" value="1"/>
</dbReference>
<dbReference type="Gene3D" id="3.40.50.300">
    <property type="entry name" value="P-loop containing nucleotide triphosphate hydrolases"/>
    <property type="match status" value="1"/>
</dbReference>
<dbReference type="PANTHER" id="PTHR11361:SF122">
    <property type="entry name" value="DNA MISMATCH REPAIR PROTEIN MSH3"/>
    <property type="match status" value="1"/>
</dbReference>
<keyword evidence="4" id="KW-0227">DNA damage</keyword>
<dbReference type="GO" id="GO:0006312">
    <property type="term" value="P:mitotic recombination"/>
    <property type="evidence" value="ECO:0007669"/>
    <property type="project" value="TreeGrafter"/>
</dbReference>
<dbReference type="Pfam" id="PF01624">
    <property type="entry name" value="MutS_I"/>
    <property type="match status" value="1"/>
</dbReference>
<evidence type="ECO:0000313" key="15">
    <source>
        <dbReference type="Proteomes" id="UP000054270"/>
    </source>
</evidence>
<dbReference type="InterPro" id="IPR007695">
    <property type="entry name" value="DNA_mismatch_repair_MutS-lik_N"/>
</dbReference>
<dbReference type="PANTHER" id="PTHR11361">
    <property type="entry name" value="DNA MISMATCH REPAIR PROTEIN MUTS FAMILY MEMBER"/>
    <property type="match status" value="1"/>
</dbReference>
<dbReference type="GO" id="GO:0005634">
    <property type="term" value="C:nucleus"/>
    <property type="evidence" value="ECO:0007669"/>
    <property type="project" value="TreeGrafter"/>
</dbReference>
<dbReference type="GO" id="GO:0140664">
    <property type="term" value="F:ATP-dependent DNA damage sensor activity"/>
    <property type="evidence" value="ECO:0007669"/>
    <property type="project" value="InterPro"/>
</dbReference>
<evidence type="ECO:0000256" key="4">
    <source>
        <dbReference type="ARBA" id="ARBA00022763"/>
    </source>
</evidence>
<evidence type="ECO:0000259" key="13">
    <source>
        <dbReference type="PROSITE" id="PS00486"/>
    </source>
</evidence>
<evidence type="ECO:0000256" key="7">
    <source>
        <dbReference type="ARBA" id="ARBA00023204"/>
    </source>
</evidence>
<dbReference type="SMART" id="SM00534">
    <property type="entry name" value="MUTSac"/>
    <property type="match status" value="1"/>
</dbReference>
<dbReference type="SUPFAM" id="SSF52540">
    <property type="entry name" value="P-loop containing nucleoside triphosphate hydrolases"/>
    <property type="match status" value="1"/>
</dbReference>
<dbReference type="NCBIfam" id="NF003810">
    <property type="entry name" value="PRK05399.1"/>
    <property type="match status" value="1"/>
</dbReference>
<evidence type="ECO:0000256" key="2">
    <source>
        <dbReference type="ARBA" id="ARBA00022151"/>
    </source>
</evidence>
<dbReference type="Proteomes" id="UP000054270">
    <property type="component" value="Unassembled WGS sequence"/>
</dbReference>
<evidence type="ECO:0000256" key="12">
    <source>
        <dbReference type="SAM" id="MobiDB-lite"/>
    </source>
</evidence>
<accession>A0A0D2MU05</accession>
<keyword evidence="3" id="KW-0547">Nucleotide-binding</keyword>
<evidence type="ECO:0000256" key="9">
    <source>
        <dbReference type="ARBA" id="ARBA00025902"/>
    </source>
</evidence>
<keyword evidence="7" id="KW-0234">DNA repair</keyword>
<evidence type="ECO:0000256" key="8">
    <source>
        <dbReference type="ARBA" id="ARBA00025373"/>
    </source>
</evidence>
<feature type="region of interest" description="Disordered" evidence="12">
    <location>
        <begin position="1"/>
        <end position="97"/>
    </location>
</feature>
<keyword evidence="5" id="KW-0067">ATP-binding</keyword>
<comment type="similarity">
    <text evidence="1">Belongs to the DNA mismatch repair MutS family. MSH3 subfamily.</text>
</comment>
<dbReference type="InterPro" id="IPR045076">
    <property type="entry name" value="MutS"/>
</dbReference>
<dbReference type="InterPro" id="IPR000432">
    <property type="entry name" value="DNA_mismatch_repair_MutS_C"/>
</dbReference>
<dbReference type="EMBL" id="KN817524">
    <property type="protein sequence ID" value="KJA27488.1"/>
    <property type="molecule type" value="Genomic_DNA"/>
</dbReference>
<proteinExistence type="inferred from homology"/>
<feature type="domain" description="DNA mismatch repair proteins mutS family" evidence="13">
    <location>
        <begin position="914"/>
        <end position="930"/>
    </location>
</feature>
<dbReference type="InterPro" id="IPR007696">
    <property type="entry name" value="DNA_mismatch_repair_MutS_core"/>
</dbReference>
<dbReference type="GO" id="GO:0006298">
    <property type="term" value="P:mismatch repair"/>
    <property type="evidence" value="ECO:0007669"/>
    <property type="project" value="InterPro"/>
</dbReference>
<dbReference type="Gene3D" id="3.40.1170.10">
    <property type="entry name" value="DNA repair protein MutS, domain I"/>
    <property type="match status" value="1"/>
</dbReference>
<comment type="function">
    <text evidence="8">Component of the post-replicative DNA mismatch repair system (MMR). Heterodimerizes with MSH2 to form MutS beta, which binds to DNA mismatches thereby initiating DNA repair. MSH3 provides substrate-binding and substrate specificity to the complex. When bound, the MutS beta heterodimer bends the DNA helix and shields approximately 20 base pairs. Acts mainly to repair insertion-deletion loops (IDLs) from 2 to 13 nucleotides in size, but can also repair base-base and single insertion-deletion mismatches that occur during replication. After mismatch binding, forms a ternary complex with the MutL alpha heterodimer, which is thought to be responsible for directing the downstream MMR events, including strand discrimination, excision, and resynthesis. ATP binding and hydrolysis play a pivotal role in mismatch repair functions.</text>
</comment>
<evidence type="ECO:0000256" key="3">
    <source>
        <dbReference type="ARBA" id="ARBA00022741"/>
    </source>
</evidence>
<dbReference type="GO" id="GO:0005524">
    <property type="term" value="F:ATP binding"/>
    <property type="evidence" value="ECO:0007669"/>
    <property type="project" value="UniProtKB-KW"/>
</dbReference>
<protein>
    <recommendedName>
        <fullName evidence="2 11">DNA mismatch repair protein MSH3</fullName>
    </recommendedName>
    <alternativeName>
        <fullName evidence="2 11">DNA mismatch repair protein MSH3</fullName>
    </alternativeName>
    <alternativeName>
        <fullName evidence="10">MutS protein homolog 3</fullName>
    </alternativeName>
</protein>
<evidence type="ECO:0000256" key="10">
    <source>
        <dbReference type="ARBA" id="ARBA00029792"/>
    </source>
</evidence>
<dbReference type="AlphaFoldDB" id="A0A0D2MU05"/>
<evidence type="ECO:0000256" key="6">
    <source>
        <dbReference type="ARBA" id="ARBA00023125"/>
    </source>
</evidence>
<dbReference type="FunFam" id="3.40.1170.10:FF:000004">
    <property type="entry name" value="DNA mismatch repair protein"/>
    <property type="match status" value="1"/>
</dbReference>
<dbReference type="SUPFAM" id="SSF48334">
    <property type="entry name" value="DNA repair protein MutS, domain III"/>
    <property type="match status" value="1"/>
</dbReference>
<dbReference type="InterPro" id="IPR016151">
    <property type="entry name" value="DNA_mismatch_repair_MutS_N"/>
</dbReference>
<dbReference type="OrthoDB" id="121051at2759"/>
<reference evidence="15" key="1">
    <citation type="submission" date="2014-04" db="EMBL/GenBank/DDBJ databases">
        <title>Evolutionary Origins and Diversification of the Mycorrhizal Mutualists.</title>
        <authorList>
            <consortium name="DOE Joint Genome Institute"/>
            <consortium name="Mycorrhizal Genomics Consortium"/>
            <person name="Kohler A."/>
            <person name="Kuo A."/>
            <person name="Nagy L.G."/>
            <person name="Floudas D."/>
            <person name="Copeland A."/>
            <person name="Barry K.W."/>
            <person name="Cichocki N."/>
            <person name="Veneault-Fourrey C."/>
            <person name="LaButti K."/>
            <person name="Lindquist E.A."/>
            <person name="Lipzen A."/>
            <person name="Lundell T."/>
            <person name="Morin E."/>
            <person name="Murat C."/>
            <person name="Riley R."/>
            <person name="Ohm R."/>
            <person name="Sun H."/>
            <person name="Tunlid A."/>
            <person name="Henrissat B."/>
            <person name="Grigoriev I.V."/>
            <person name="Hibbett D.S."/>
            <person name="Martin F."/>
        </authorList>
    </citation>
    <scope>NUCLEOTIDE SEQUENCE [LARGE SCALE GENOMIC DNA]</scope>
    <source>
        <strain evidence="15">FD-334 SS-4</strain>
    </source>
</reference>
<dbReference type="GO" id="GO:0030983">
    <property type="term" value="F:mismatched DNA binding"/>
    <property type="evidence" value="ECO:0007669"/>
    <property type="project" value="InterPro"/>
</dbReference>
<organism evidence="14 15">
    <name type="scientific">Hypholoma sublateritium (strain FD-334 SS-4)</name>
    <dbReference type="NCBI Taxonomy" id="945553"/>
    <lineage>
        <taxon>Eukaryota</taxon>
        <taxon>Fungi</taxon>
        <taxon>Dikarya</taxon>
        <taxon>Basidiomycota</taxon>
        <taxon>Agaricomycotina</taxon>
        <taxon>Agaricomycetes</taxon>
        <taxon>Agaricomycetidae</taxon>
        <taxon>Agaricales</taxon>
        <taxon>Agaricineae</taxon>
        <taxon>Strophariaceae</taxon>
        <taxon>Hypholoma</taxon>
    </lineage>
</organism>
<dbReference type="InterPro" id="IPR027417">
    <property type="entry name" value="P-loop_NTPase"/>
</dbReference>
<gene>
    <name evidence="14" type="ORF">HYPSUDRAFT_1098767</name>
</gene>
<dbReference type="Pfam" id="PF00488">
    <property type="entry name" value="MutS_V"/>
    <property type="match status" value="1"/>
</dbReference>
<dbReference type="SUPFAM" id="SSF55271">
    <property type="entry name" value="DNA repair protein MutS, domain I"/>
    <property type="match status" value="1"/>
</dbReference>
<dbReference type="PROSITE" id="PS00486">
    <property type="entry name" value="DNA_MISMATCH_REPAIR_2"/>
    <property type="match status" value="1"/>
</dbReference>
<dbReference type="InterPro" id="IPR017261">
    <property type="entry name" value="DNA_mismatch_repair_MutS/MSH"/>
</dbReference>
<evidence type="ECO:0000256" key="5">
    <source>
        <dbReference type="ARBA" id="ARBA00022840"/>
    </source>
</evidence>
<sequence length="1045" mass="116665">MSGTGTPLQPTISDYFQPTSIPRKTGKRMSSPIDLTIEDGGFELPSKRPRLTGPEPLPLNCVGASSSSSVNDWRYSPDKPQSPHKRPSGSRTKSDEKRLAAFKRSLLQDNNRFIKKDHPGEVGPDQGTSVVNEAKHVADGAGQDSDTFKQLTDMFSNPRKPKGIVKTSAKKVTELGPSGEPYTPLEKQILQVKKENIGTVLMVEVGYKYKFFDTDAEVAAKELGMVAFMDRNFLVASIPAHRRDIHLKKLLSAGYRVGFVEQIETAALKKVGDNRNAPFDRKLTKLYTAATYIDGLDSVDDLDERGASVFMCLIEEETKGDNGVGVTTGMITICPSTGDVVWDDFNDTIMRLELETRLVHVQPAEILIPKDNLSPATRKMISHFTRSSASSYRTHVETISTVMPYSDALARVSKFYNSRKNNSAASENFKQGKLMAEAIDFPKRVMIALAHVINHLSAFGIADAFAESKFFTKFATRAHMLLAANTIINLEIFRNEDEQTEQGSLIWVLDRTKTKFGSRLLRSWVARPLVDKHLLKERVDAVEEILESSSEKLLTLRGLLKGLPDLTRGLSRIQYGQCTLKELAIILKAFTKVADAFSDVEDNPGIGAQFKSGILNQIINSLPELKKPLENILRDINLSKLEQGDKTSLWNDWDKHPEIEDAKMSLQVIDMELDTELKSVRKQLRMPSLGWTTVAIDEAKVKRKENRPIPDNWVLHSKTKVFARYQPPEVQLKLQERAQQHEILEFEASRAYRNFLAEISDKYYAVFRDAVAKLATADCLLSLAQVALQEGYTRPEFTDDDRLEVLDGRHPIIEAHSNDPYISNSVKMGGGETFTKIITGPNMGGKSSCVRMIALIALMAQVGSYVPAASVKMGLLDSILTRMGASDDLARGRSTFMVEMSETSEILQTATSRSLVILDELGRGTSTFDGMAIADATLQHLVERIKSKTLFITHYPLLATKLQLKFPTYIQNLHMGYDCEFRIDGGRRITFLYRLMPGLATESFGIECARMAKIPEKIIFVAAGSAVHMQEIIQKRVSRNRQVKL</sequence>
<name>A0A0D2MU05_HYPSF</name>
<dbReference type="Gene3D" id="1.10.1420.10">
    <property type="match status" value="2"/>
</dbReference>